<name>A0A6C0KBF9_9ZZZZ</name>
<dbReference type="AlphaFoldDB" id="A0A6C0KBF9"/>
<reference evidence="1" key="1">
    <citation type="journal article" date="2020" name="Nature">
        <title>Giant virus diversity and host interactions through global metagenomics.</title>
        <authorList>
            <person name="Schulz F."/>
            <person name="Roux S."/>
            <person name="Paez-Espino D."/>
            <person name="Jungbluth S."/>
            <person name="Walsh D.A."/>
            <person name="Denef V.J."/>
            <person name="McMahon K.D."/>
            <person name="Konstantinidis K.T."/>
            <person name="Eloe-Fadrosh E.A."/>
            <person name="Kyrpides N.C."/>
            <person name="Woyke T."/>
        </authorList>
    </citation>
    <scope>NUCLEOTIDE SEQUENCE</scope>
    <source>
        <strain evidence="1">GVMAG-S-1103017-68</strain>
    </source>
</reference>
<protein>
    <submittedName>
        <fullName evidence="1">Uncharacterized protein</fullName>
    </submittedName>
</protein>
<sequence>MSTYDRWDRACQKKKFPGMLFFETYHKPVAPDPHRLIRYERNKIAPSTVGFQAERIREQCPDPQTLRRAACDELLKNDDHNVARINVRLLVELIGAKQATEAIANLGTSVDIYTASAGLCSALVRQAEFLSIVGSAGIGEQTDCLLALPESAIQQLMSGAPDNAFWEIYTRSIAAMPAVALKFKAMDVTDRLDRLKKLFHDVKPNAIS</sequence>
<proteinExistence type="predicted"/>
<accession>A0A6C0KBF9</accession>
<organism evidence="1">
    <name type="scientific">viral metagenome</name>
    <dbReference type="NCBI Taxonomy" id="1070528"/>
    <lineage>
        <taxon>unclassified sequences</taxon>
        <taxon>metagenomes</taxon>
        <taxon>organismal metagenomes</taxon>
    </lineage>
</organism>
<dbReference type="EMBL" id="MN740855">
    <property type="protein sequence ID" value="QHU15342.1"/>
    <property type="molecule type" value="Genomic_DNA"/>
</dbReference>
<evidence type="ECO:0000313" key="1">
    <source>
        <dbReference type="EMBL" id="QHU15342.1"/>
    </source>
</evidence>